<proteinExistence type="predicted"/>
<evidence type="ECO:0000313" key="1">
    <source>
        <dbReference type="EMBL" id="GIY28464.1"/>
    </source>
</evidence>
<sequence length="164" mass="18306">MIFFNKEIPPLGEYLLIFLHEESKVKCIGEIRVAKPGIPNVGQVERSNSILDALVAPVQCSSVPTTASCLFGVWPNGMLLQDNLQECTSVIPVLKCSHHCFLFVRCMANGMLLQDNLQECTSVFQCSSVWPNGMLLQDNLQECTSVIPVLKCSHHSFLFVRFMT</sequence>
<accession>A0AAV4S692</accession>
<dbReference type="AlphaFoldDB" id="A0AAV4S692"/>
<evidence type="ECO:0008006" key="3">
    <source>
        <dbReference type="Google" id="ProtNLM"/>
    </source>
</evidence>
<organism evidence="1 2">
    <name type="scientific">Caerostris darwini</name>
    <dbReference type="NCBI Taxonomy" id="1538125"/>
    <lineage>
        <taxon>Eukaryota</taxon>
        <taxon>Metazoa</taxon>
        <taxon>Ecdysozoa</taxon>
        <taxon>Arthropoda</taxon>
        <taxon>Chelicerata</taxon>
        <taxon>Arachnida</taxon>
        <taxon>Araneae</taxon>
        <taxon>Araneomorphae</taxon>
        <taxon>Entelegynae</taxon>
        <taxon>Araneoidea</taxon>
        <taxon>Araneidae</taxon>
        <taxon>Caerostris</taxon>
    </lineage>
</organism>
<dbReference type="EMBL" id="BPLQ01007175">
    <property type="protein sequence ID" value="GIY28464.1"/>
    <property type="molecule type" value="Genomic_DNA"/>
</dbReference>
<dbReference type="Proteomes" id="UP001054837">
    <property type="component" value="Unassembled WGS sequence"/>
</dbReference>
<name>A0AAV4S692_9ARAC</name>
<protein>
    <recommendedName>
        <fullName evidence="3">FZ domain-containing protein</fullName>
    </recommendedName>
</protein>
<evidence type="ECO:0000313" key="2">
    <source>
        <dbReference type="Proteomes" id="UP001054837"/>
    </source>
</evidence>
<gene>
    <name evidence="1" type="ORF">CDAR_87831</name>
</gene>
<keyword evidence="2" id="KW-1185">Reference proteome</keyword>
<comment type="caution">
    <text evidence="1">The sequence shown here is derived from an EMBL/GenBank/DDBJ whole genome shotgun (WGS) entry which is preliminary data.</text>
</comment>
<reference evidence="1 2" key="1">
    <citation type="submission" date="2021-06" db="EMBL/GenBank/DDBJ databases">
        <title>Caerostris darwini draft genome.</title>
        <authorList>
            <person name="Kono N."/>
            <person name="Arakawa K."/>
        </authorList>
    </citation>
    <scope>NUCLEOTIDE SEQUENCE [LARGE SCALE GENOMIC DNA]</scope>
</reference>